<sequence>MRIDTASRPVKLLLVVVWAIMLLYLSLTPAPPRVEGPLGWDKLQHAAALGVMAFLVLRASRSFCASPFRSACTGFVFATLFGGLIEILQGFTANRQADPIDFAADAVGALIAVLLPRIRPYIRGSR</sequence>
<dbReference type="AlphaFoldDB" id="A1APU2"/>
<keyword evidence="1" id="KW-1133">Transmembrane helix</keyword>
<feature type="transmembrane region" description="Helical" evidence="1">
    <location>
        <begin position="100"/>
        <end position="118"/>
    </location>
</feature>
<keyword evidence="4" id="KW-1185">Reference proteome</keyword>
<organism evidence="3 4">
    <name type="scientific">Pelobacter propionicus (strain DSM 2379 / NBRC 103807 / OttBd1)</name>
    <dbReference type="NCBI Taxonomy" id="338966"/>
    <lineage>
        <taxon>Bacteria</taxon>
        <taxon>Pseudomonadati</taxon>
        <taxon>Thermodesulfobacteriota</taxon>
        <taxon>Desulfuromonadia</taxon>
        <taxon>Desulfuromonadales</taxon>
        <taxon>Desulfuromonadaceae</taxon>
        <taxon>Pelobacter</taxon>
    </lineage>
</organism>
<dbReference type="eggNOG" id="COG5652">
    <property type="taxonomic scope" value="Bacteria"/>
</dbReference>
<evidence type="ECO:0000313" key="3">
    <source>
        <dbReference type="EMBL" id="ABK99362.1"/>
    </source>
</evidence>
<dbReference type="KEGG" id="ppd:Ppro_1750"/>
<dbReference type="EMBL" id="CP000482">
    <property type="protein sequence ID" value="ABK99362.1"/>
    <property type="molecule type" value="Genomic_DNA"/>
</dbReference>
<dbReference type="Pfam" id="PF04892">
    <property type="entry name" value="VanZ"/>
    <property type="match status" value="1"/>
</dbReference>
<feature type="domain" description="VanZ-like" evidence="2">
    <location>
        <begin position="40"/>
        <end position="117"/>
    </location>
</feature>
<accession>A1APU2</accession>
<dbReference type="RefSeq" id="WP_011735639.1">
    <property type="nucleotide sequence ID" value="NC_008609.1"/>
</dbReference>
<dbReference type="PANTHER" id="PTHR28008:SF1">
    <property type="entry name" value="DOMAIN PROTEIN, PUTATIVE (AFU_ORTHOLOGUE AFUA_3G10980)-RELATED"/>
    <property type="match status" value="1"/>
</dbReference>
<dbReference type="OrthoDB" id="5406033at2"/>
<gene>
    <name evidence="3" type="ordered locus">Ppro_1750</name>
</gene>
<feature type="transmembrane region" description="Helical" evidence="1">
    <location>
        <begin position="71"/>
        <end position="88"/>
    </location>
</feature>
<evidence type="ECO:0000256" key="1">
    <source>
        <dbReference type="SAM" id="Phobius"/>
    </source>
</evidence>
<dbReference type="PANTHER" id="PTHR28008">
    <property type="entry name" value="DOMAIN PROTEIN, PUTATIVE (AFU_ORTHOLOGUE AFUA_3G10980)-RELATED"/>
    <property type="match status" value="1"/>
</dbReference>
<evidence type="ECO:0000313" key="4">
    <source>
        <dbReference type="Proteomes" id="UP000006732"/>
    </source>
</evidence>
<dbReference type="InterPro" id="IPR006976">
    <property type="entry name" value="VanZ-like"/>
</dbReference>
<reference evidence="3 4" key="1">
    <citation type="submission" date="2006-10" db="EMBL/GenBank/DDBJ databases">
        <title>Complete sequence of chromosome of Pelobacter propionicus DSM 2379.</title>
        <authorList>
            <consortium name="US DOE Joint Genome Institute"/>
            <person name="Copeland A."/>
            <person name="Lucas S."/>
            <person name="Lapidus A."/>
            <person name="Barry K."/>
            <person name="Detter J.C."/>
            <person name="Glavina del Rio T."/>
            <person name="Hammon N."/>
            <person name="Israni S."/>
            <person name="Dalin E."/>
            <person name="Tice H."/>
            <person name="Pitluck S."/>
            <person name="Saunders E."/>
            <person name="Brettin T."/>
            <person name="Bruce D."/>
            <person name="Han C."/>
            <person name="Tapia R."/>
            <person name="Schmutz J."/>
            <person name="Larimer F."/>
            <person name="Land M."/>
            <person name="Hauser L."/>
            <person name="Kyrpides N."/>
            <person name="Kim E."/>
            <person name="Lovley D."/>
            <person name="Richardson P."/>
        </authorList>
    </citation>
    <scope>NUCLEOTIDE SEQUENCE [LARGE SCALE GENOMIC DNA]</scope>
    <source>
        <strain evidence="4">DSM 2379 / NBRC 103807 / OttBd1</strain>
    </source>
</reference>
<keyword evidence="1" id="KW-0812">Transmembrane</keyword>
<evidence type="ECO:0000259" key="2">
    <source>
        <dbReference type="Pfam" id="PF04892"/>
    </source>
</evidence>
<feature type="transmembrane region" description="Helical" evidence="1">
    <location>
        <begin position="43"/>
        <end position="59"/>
    </location>
</feature>
<protein>
    <recommendedName>
        <fullName evidence="2">VanZ-like domain-containing protein</fullName>
    </recommendedName>
</protein>
<dbReference type="HOGENOM" id="CLU_096028_2_2_7"/>
<name>A1APU2_PELPD</name>
<dbReference type="STRING" id="338966.Ppro_1750"/>
<proteinExistence type="predicted"/>
<keyword evidence="1" id="KW-0472">Membrane</keyword>
<feature type="transmembrane region" description="Helical" evidence="1">
    <location>
        <begin position="12"/>
        <end position="31"/>
    </location>
</feature>
<dbReference type="Proteomes" id="UP000006732">
    <property type="component" value="Chromosome"/>
</dbReference>
<dbReference type="NCBIfam" id="NF037970">
    <property type="entry name" value="vanZ_1"/>
    <property type="match status" value="1"/>
</dbReference>